<sequence>MRKWSRQLQLECQLLFTNRLLWPLPPLFGLWFAYTLTAIEPDVSQNIYLYAYDFHKLQHTLSLGIAMLIGMLLIRKDMVRPSYEWSAGLPVSSSAFIAAKYTAGLLYLSLFTFVMAAVYAGFGILAELPVSELRSHLSFFAVQYTVSYMVTLALAMLLAVLIPNRVCYMIGFCAWIFGTFFLDVFLISRLRLYDLKTFHLSQFFTNSLWENDVWGPYLLSEELWLSRRFVLCFTFWMLATVVMLIHKKRPSSAYRSSVTAMLLALLASVLAFVPYEAMWQERFSAYEKKLQDAPPDYADRTSYGESSFSVSSYELTVHRHPDDRLDVTAAVQLDAPPQTDGTSMTFTLNRDFVLKKLSVNGKPVPAKQTGDLVTFDRAALEDGPARQTFLFEYEGKLFNWYPASSYREVVNGFVRGDLVYLPSHLAWYPIPGKQVLYVQDTPGTFRDRYEAGHELLADFDVKLTGFTGELFGTIRKQPEQGDFTQSFKQDKTNGVTLFAGHLTKIRIPGETMAILTSPANKHEAEKFLKAYSDIMAYYDSWLSKPLPKPEAMLYMPLHMVAAQQERSIHKAAGNRFVFSESLHTNLDAFQLAQMVHVSLFGDRNAGIGFPGEGPGSSLVGSIRRAFYQVYQAEHPKRQEETPLGAGLLYPRFPVGAGREAAGDPVDRAVQKAIREGRLDHVKRVLDNYYSKGLSIEGEWAYRYPIIQASDWEQAWSGGAKHE</sequence>
<dbReference type="Proteomes" id="UP000450917">
    <property type="component" value="Unassembled WGS sequence"/>
</dbReference>
<dbReference type="EMBL" id="WNZX01000002">
    <property type="protein sequence ID" value="MUG69759.1"/>
    <property type="molecule type" value="Genomic_DNA"/>
</dbReference>
<organism evidence="2 3">
    <name type="scientific">Paenibacillus validus</name>
    <dbReference type="NCBI Taxonomy" id="44253"/>
    <lineage>
        <taxon>Bacteria</taxon>
        <taxon>Bacillati</taxon>
        <taxon>Bacillota</taxon>
        <taxon>Bacilli</taxon>
        <taxon>Bacillales</taxon>
        <taxon>Paenibacillaceae</taxon>
        <taxon>Paenibacillus</taxon>
    </lineage>
</organism>
<keyword evidence="3" id="KW-1185">Reference proteome</keyword>
<name>A0A7X3CSA2_9BACL</name>
<dbReference type="RefSeq" id="WP_155614023.1">
    <property type="nucleotide sequence ID" value="NZ_WNZX01000002.1"/>
</dbReference>
<feature type="transmembrane region" description="Helical" evidence="1">
    <location>
        <begin position="166"/>
        <end position="187"/>
    </location>
</feature>
<evidence type="ECO:0000256" key="1">
    <source>
        <dbReference type="SAM" id="Phobius"/>
    </source>
</evidence>
<feature type="transmembrane region" description="Helical" evidence="1">
    <location>
        <begin position="257"/>
        <end position="275"/>
    </location>
</feature>
<evidence type="ECO:0000313" key="2">
    <source>
        <dbReference type="EMBL" id="MUG69759.1"/>
    </source>
</evidence>
<gene>
    <name evidence="2" type="ORF">GNP93_03605</name>
</gene>
<feature type="transmembrane region" description="Helical" evidence="1">
    <location>
        <begin position="137"/>
        <end position="159"/>
    </location>
</feature>
<comment type="caution">
    <text evidence="2">The sequence shown here is derived from an EMBL/GenBank/DDBJ whole genome shotgun (WGS) entry which is preliminary data.</text>
</comment>
<protein>
    <submittedName>
        <fullName evidence="2">Uncharacterized protein</fullName>
    </submittedName>
</protein>
<keyword evidence="1" id="KW-1133">Transmembrane helix</keyword>
<dbReference type="AlphaFoldDB" id="A0A7X3CSA2"/>
<keyword evidence="1" id="KW-0472">Membrane</keyword>
<feature type="transmembrane region" description="Helical" evidence="1">
    <location>
        <begin position="105"/>
        <end position="125"/>
    </location>
</feature>
<evidence type="ECO:0000313" key="3">
    <source>
        <dbReference type="Proteomes" id="UP000450917"/>
    </source>
</evidence>
<proteinExistence type="predicted"/>
<feature type="transmembrane region" description="Helical" evidence="1">
    <location>
        <begin position="57"/>
        <end position="74"/>
    </location>
</feature>
<feature type="transmembrane region" description="Helical" evidence="1">
    <location>
        <begin position="20"/>
        <end position="37"/>
    </location>
</feature>
<keyword evidence="1" id="KW-0812">Transmembrane</keyword>
<accession>A0A7X3CSA2</accession>
<reference evidence="2 3" key="1">
    <citation type="submission" date="2019-11" db="EMBL/GenBank/DDBJ databases">
        <title>Draft genome sequences of five Paenibacillus species of dairy origin.</title>
        <authorList>
            <person name="Olajide A.M."/>
            <person name="Chen S."/>
            <person name="Lapointe G."/>
        </authorList>
    </citation>
    <scope>NUCLEOTIDE SEQUENCE [LARGE SCALE GENOMIC DNA]</scope>
    <source>
        <strain evidence="2 3">2CS3</strain>
    </source>
</reference>
<feature type="transmembrane region" description="Helical" evidence="1">
    <location>
        <begin position="225"/>
        <end position="245"/>
    </location>
</feature>